<evidence type="ECO:0000313" key="9">
    <source>
        <dbReference type="Proteomes" id="UP000324159"/>
    </source>
</evidence>
<evidence type="ECO:0000256" key="2">
    <source>
        <dbReference type="ARBA" id="ARBA00012438"/>
    </source>
</evidence>
<protein>
    <recommendedName>
        <fullName evidence="2">histidine kinase</fullName>
        <ecNumber evidence="2">2.7.13.3</ecNumber>
    </recommendedName>
</protein>
<reference evidence="8 9" key="1">
    <citation type="submission" date="2019-07" db="EMBL/GenBank/DDBJ databases">
        <title>Genomic Encyclopedia of Type Strains, Phase IV (KMG-IV): sequencing the most valuable type-strain genomes for metagenomic binning, comparative biology and taxonomic classification.</title>
        <authorList>
            <person name="Goeker M."/>
        </authorList>
    </citation>
    <scope>NUCLEOTIDE SEQUENCE [LARGE SCALE GENOMIC DNA]</scope>
    <source>
        <strain evidence="8 9">SS015</strain>
    </source>
</reference>
<dbReference type="GO" id="GO:0000155">
    <property type="term" value="F:phosphorelay sensor kinase activity"/>
    <property type="evidence" value="ECO:0007669"/>
    <property type="project" value="InterPro"/>
</dbReference>
<dbReference type="GO" id="GO:0000156">
    <property type="term" value="F:phosphorelay response regulator activity"/>
    <property type="evidence" value="ECO:0007669"/>
    <property type="project" value="TreeGrafter"/>
</dbReference>
<evidence type="ECO:0000259" key="7">
    <source>
        <dbReference type="PROSITE" id="PS50109"/>
    </source>
</evidence>
<feature type="domain" description="Histidine kinase" evidence="7">
    <location>
        <begin position="110"/>
        <end position="320"/>
    </location>
</feature>
<dbReference type="CDD" id="cd00082">
    <property type="entry name" value="HisKA"/>
    <property type="match status" value="1"/>
</dbReference>
<dbReference type="SUPFAM" id="SSF47384">
    <property type="entry name" value="Homodimeric domain of signal transducing histidine kinase"/>
    <property type="match status" value="1"/>
</dbReference>
<keyword evidence="4" id="KW-0808">Transferase</keyword>
<keyword evidence="6" id="KW-0472">Membrane</keyword>
<dbReference type="PANTHER" id="PTHR42878:SF15">
    <property type="entry name" value="BACTERIOPHYTOCHROME"/>
    <property type="match status" value="1"/>
</dbReference>
<dbReference type="SUPFAM" id="SSF55874">
    <property type="entry name" value="ATPase domain of HSP90 chaperone/DNA topoisomerase II/histidine kinase"/>
    <property type="match status" value="1"/>
</dbReference>
<feature type="transmembrane region" description="Helical" evidence="6">
    <location>
        <begin position="20"/>
        <end position="39"/>
    </location>
</feature>
<evidence type="ECO:0000256" key="1">
    <source>
        <dbReference type="ARBA" id="ARBA00000085"/>
    </source>
</evidence>
<evidence type="ECO:0000256" key="5">
    <source>
        <dbReference type="ARBA" id="ARBA00022777"/>
    </source>
</evidence>
<dbReference type="PRINTS" id="PR00344">
    <property type="entry name" value="BCTRLSENSOR"/>
</dbReference>
<evidence type="ECO:0000313" key="8">
    <source>
        <dbReference type="EMBL" id="TYO99329.1"/>
    </source>
</evidence>
<keyword evidence="6" id="KW-0812">Transmembrane</keyword>
<comment type="catalytic activity">
    <reaction evidence="1">
        <text>ATP + protein L-histidine = ADP + protein N-phospho-L-histidine.</text>
        <dbReference type="EC" id="2.7.13.3"/>
    </reaction>
</comment>
<dbReference type="GO" id="GO:0030295">
    <property type="term" value="F:protein kinase activator activity"/>
    <property type="evidence" value="ECO:0007669"/>
    <property type="project" value="TreeGrafter"/>
</dbReference>
<keyword evidence="3" id="KW-0597">Phosphoprotein</keyword>
<dbReference type="GO" id="GO:0007234">
    <property type="term" value="P:osmosensory signaling via phosphorelay pathway"/>
    <property type="evidence" value="ECO:0007669"/>
    <property type="project" value="TreeGrafter"/>
</dbReference>
<dbReference type="InterPro" id="IPR036097">
    <property type="entry name" value="HisK_dim/P_sf"/>
</dbReference>
<dbReference type="AlphaFoldDB" id="A0A5D3WNV2"/>
<evidence type="ECO:0000256" key="6">
    <source>
        <dbReference type="SAM" id="Phobius"/>
    </source>
</evidence>
<dbReference type="PROSITE" id="PS50109">
    <property type="entry name" value="HIS_KIN"/>
    <property type="match status" value="1"/>
</dbReference>
<dbReference type="EMBL" id="VNIB01000003">
    <property type="protein sequence ID" value="TYO99329.1"/>
    <property type="molecule type" value="Genomic_DNA"/>
</dbReference>
<dbReference type="OrthoDB" id="5389501at2"/>
<dbReference type="InterPro" id="IPR036890">
    <property type="entry name" value="HATPase_C_sf"/>
</dbReference>
<dbReference type="Proteomes" id="UP000324159">
    <property type="component" value="Unassembled WGS sequence"/>
</dbReference>
<comment type="caution">
    <text evidence="8">The sequence shown here is derived from an EMBL/GenBank/DDBJ whole genome shotgun (WGS) entry which is preliminary data.</text>
</comment>
<accession>A0A5D3WNV2</accession>
<dbReference type="InterPro" id="IPR005467">
    <property type="entry name" value="His_kinase_dom"/>
</dbReference>
<keyword evidence="6" id="KW-1133">Transmembrane helix</keyword>
<proteinExistence type="predicted"/>
<evidence type="ECO:0000256" key="3">
    <source>
        <dbReference type="ARBA" id="ARBA00022553"/>
    </source>
</evidence>
<dbReference type="PANTHER" id="PTHR42878">
    <property type="entry name" value="TWO-COMPONENT HISTIDINE KINASE"/>
    <property type="match status" value="1"/>
</dbReference>
<sequence length="320" mass="35711">MTPAREQLPTPRAVARRQFVRWGIGIFVCYYLLNVLFDAVFFDKGTFIEQILRPSPREIAIRLLSGLALSAGLSYGWFSLKKARRNAEALQQSHQQLRQAYRDLEMFSHALAHDLRGNLTSLRVASEVLSNELDGKELASPRLIVQSVERLERTVTALIQLSQLERVPLKKELVNLSHIVAVGLEHSRSALTHRHIEYEVTPNLCTWGDEAMLTVALENLVCNAVKYSANSDPAIIRFGTVPHASGVAFCLEDNGCGFPGDCANRIFLPFQRLHKGNEYPGSGIGLATVQRIIERHGGRIWAEGRPGEGARLFFTLPTKS</sequence>
<name>A0A5D3WNV2_9BACT</name>
<dbReference type="InterPro" id="IPR003661">
    <property type="entry name" value="HisK_dim/P_dom"/>
</dbReference>
<dbReference type="SMART" id="SM00387">
    <property type="entry name" value="HATPase_c"/>
    <property type="match status" value="1"/>
</dbReference>
<keyword evidence="9" id="KW-1185">Reference proteome</keyword>
<organism evidence="8 9">
    <name type="scientific">Geothermobacter ehrlichii</name>
    <dbReference type="NCBI Taxonomy" id="213224"/>
    <lineage>
        <taxon>Bacteria</taxon>
        <taxon>Pseudomonadati</taxon>
        <taxon>Thermodesulfobacteriota</taxon>
        <taxon>Desulfuromonadia</taxon>
        <taxon>Desulfuromonadales</taxon>
        <taxon>Geothermobacteraceae</taxon>
        <taxon>Geothermobacter</taxon>
    </lineage>
</organism>
<evidence type="ECO:0000256" key="4">
    <source>
        <dbReference type="ARBA" id="ARBA00022679"/>
    </source>
</evidence>
<dbReference type="EC" id="2.7.13.3" evidence="2"/>
<dbReference type="InterPro" id="IPR050351">
    <property type="entry name" value="BphY/WalK/GraS-like"/>
</dbReference>
<dbReference type="Pfam" id="PF02518">
    <property type="entry name" value="HATPase_c"/>
    <property type="match status" value="1"/>
</dbReference>
<dbReference type="RefSeq" id="WP_148895250.1">
    <property type="nucleotide sequence ID" value="NZ_VNIB01000003.1"/>
</dbReference>
<gene>
    <name evidence="8" type="ORF">EDC39_103175</name>
</gene>
<dbReference type="Gene3D" id="1.10.287.130">
    <property type="match status" value="1"/>
</dbReference>
<dbReference type="InterPro" id="IPR004358">
    <property type="entry name" value="Sig_transdc_His_kin-like_C"/>
</dbReference>
<dbReference type="InterPro" id="IPR003594">
    <property type="entry name" value="HATPase_dom"/>
</dbReference>
<dbReference type="Gene3D" id="3.30.565.10">
    <property type="entry name" value="Histidine kinase-like ATPase, C-terminal domain"/>
    <property type="match status" value="1"/>
</dbReference>
<keyword evidence="5 8" id="KW-0418">Kinase</keyword>